<evidence type="ECO:0000313" key="3">
    <source>
        <dbReference type="EMBL" id="TBU54186.1"/>
    </source>
</evidence>
<protein>
    <submittedName>
        <fullName evidence="3">Heterokaryon incompatibility protein-domain-containing protein</fullName>
    </submittedName>
</protein>
<dbReference type="PANTHER" id="PTHR10622">
    <property type="entry name" value="HET DOMAIN-CONTAINING PROTEIN"/>
    <property type="match status" value="1"/>
</dbReference>
<dbReference type="Pfam" id="PF26640">
    <property type="entry name" value="DUF8212"/>
    <property type="match status" value="1"/>
</dbReference>
<dbReference type="EMBL" id="ML145195">
    <property type="protein sequence ID" value="TBU54186.1"/>
    <property type="molecule type" value="Genomic_DNA"/>
</dbReference>
<organism evidence="3 4">
    <name type="scientific">Dichomitus squalens</name>
    <dbReference type="NCBI Taxonomy" id="114155"/>
    <lineage>
        <taxon>Eukaryota</taxon>
        <taxon>Fungi</taxon>
        <taxon>Dikarya</taxon>
        <taxon>Basidiomycota</taxon>
        <taxon>Agaricomycotina</taxon>
        <taxon>Agaricomycetes</taxon>
        <taxon>Polyporales</taxon>
        <taxon>Polyporaceae</taxon>
        <taxon>Dichomitus</taxon>
    </lineage>
</organism>
<dbReference type="InterPro" id="IPR058525">
    <property type="entry name" value="DUF8212"/>
</dbReference>
<dbReference type="Pfam" id="PF06985">
    <property type="entry name" value="HET"/>
    <property type="match status" value="1"/>
</dbReference>
<dbReference type="InterPro" id="IPR010730">
    <property type="entry name" value="HET"/>
</dbReference>
<evidence type="ECO:0000259" key="1">
    <source>
        <dbReference type="Pfam" id="PF06985"/>
    </source>
</evidence>
<evidence type="ECO:0000313" key="4">
    <source>
        <dbReference type="Proteomes" id="UP000292082"/>
    </source>
</evidence>
<sequence length="682" mass="76342">MWLLSTGRAKLHEFVSPESVPGGYAILSHVWDKEEQSFQELRRLARECAVTGANPRDLASPKIRRCCQLAERHGYQWLWADTCCIDKTSSAELSEAINSMFRYYSLADVCYAYLRDVPRDDFLHNADSAFRRSKWHSRGWTLQELLAPKFLIFLSQEWVPLGSKADLAPLVEEITGIPCAVLTFGMSVEQISVARRMSWAAGRETTRPEDEAYCLMGIFGISMSTLYGEGRRAFGRLQEEIMKHTPDTSLFGWGPCIAPYSQEWTTLGLSQPVSDSSLDHLHHDGMHLLATSPATFRDCDMSFTSPSIRSSHKAESVSSRLVIHIKCILIDIEIHVTSGRRVRMSSFAFTLTAHGIFARIPLVERNGYAVAVLGLSCQETRLGLLLKQCPLSIDREYPLYDIGITLMFGIHYRLVPLGHVAGDIRLSGEPVNPQWRQVYLATRLPHATASTIPPRVLISFGLRAPFRFLQRHLQEIYNRLNLIVESAEPDHLPWTGSSPMRITFAFDHRKGGCATGHSRSKVILQLGRCTSSAYSLESSQRQARGLGPHWANVRFGMDPHPDPVACSDFPEHACPADHICEWQDRTRTFIDGTRMGPSMPNRTNDLAITLSFVPCPINPTNTFIVNMSGSWPDDLTNASVVWAPPTPRNTPPSDDLGSGDSFIDRSAGLIQVRYVLVCSHDT</sequence>
<reference evidence="3 4" key="1">
    <citation type="submission" date="2019-01" db="EMBL/GenBank/DDBJ databases">
        <title>Draft genome sequences of three monokaryotic isolates of the white-rot basidiomycete fungus Dichomitus squalens.</title>
        <authorList>
            <consortium name="DOE Joint Genome Institute"/>
            <person name="Lopez S.C."/>
            <person name="Andreopoulos B."/>
            <person name="Pangilinan J."/>
            <person name="Lipzen A."/>
            <person name="Riley R."/>
            <person name="Ahrendt S."/>
            <person name="Ng V."/>
            <person name="Barry K."/>
            <person name="Daum C."/>
            <person name="Grigoriev I.V."/>
            <person name="Hilden K.S."/>
            <person name="Makela M.R."/>
            <person name="de Vries R.P."/>
        </authorList>
    </citation>
    <scope>NUCLEOTIDE SEQUENCE [LARGE SCALE GENOMIC DNA]</scope>
    <source>
        <strain evidence="3 4">CBS 464.89</strain>
    </source>
</reference>
<dbReference type="PANTHER" id="PTHR10622:SF10">
    <property type="entry name" value="HET DOMAIN-CONTAINING PROTEIN"/>
    <property type="match status" value="1"/>
</dbReference>
<keyword evidence="4" id="KW-1185">Reference proteome</keyword>
<name>A0A4Q9PJD2_9APHY</name>
<dbReference type="AlphaFoldDB" id="A0A4Q9PJD2"/>
<proteinExistence type="predicted"/>
<dbReference type="Proteomes" id="UP000292082">
    <property type="component" value="Unassembled WGS sequence"/>
</dbReference>
<gene>
    <name evidence="3" type="ORF">BD310DRAFT_828539</name>
</gene>
<feature type="domain" description="Heterokaryon incompatibility" evidence="1">
    <location>
        <begin position="24"/>
        <end position="118"/>
    </location>
</feature>
<evidence type="ECO:0000259" key="2">
    <source>
        <dbReference type="Pfam" id="PF26640"/>
    </source>
</evidence>
<accession>A0A4Q9PJD2</accession>
<feature type="domain" description="DUF8212" evidence="2">
    <location>
        <begin position="232"/>
        <end position="303"/>
    </location>
</feature>